<comment type="caution">
    <text evidence="5">The sequence shown here is derived from an EMBL/GenBank/DDBJ whole genome shotgun (WGS) entry which is preliminary data.</text>
</comment>
<evidence type="ECO:0000313" key="5">
    <source>
        <dbReference type="EMBL" id="KAG5850899.1"/>
    </source>
</evidence>
<dbReference type="Pfam" id="PF25469">
    <property type="entry name" value="WHD_NWD1"/>
    <property type="match status" value="1"/>
</dbReference>
<gene>
    <name evidence="5" type="ORF">ANANG_G00087280</name>
</gene>
<proteinExistence type="predicted"/>
<feature type="repeat" description="WD" evidence="3">
    <location>
        <begin position="1316"/>
        <end position="1357"/>
    </location>
</feature>
<dbReference type="SMART" id="SM00382">
    <property type="entry name" value="AAA"/>
    <property type="match status" value="1"/>
</dbReference>
<dbReference type="InterPro" id="IPR007111">
    <property type="entry name" value="NACHT_NTPase"/>
</dbReference>
<reference evidence="5" key="1">
    <citation type="submission" date="2021-01" db="EMBL/GenBank/DDBJ databases">
        <title>A chromosome-scale assembly of European eel, Anguilla anguilla.</title>
        <authorList>
            <person name="Henkel C."/>
            <person name="Jong-Raadsen S.A."/>
            <person name="Dufour S."/>
            <person name="Weltzien F.-A."/>
            <person name="Palstra A.P."/>
            <person name="Pelster B."/>
            <person name="Spaink H.P."/>
            <person name="Van Den Thillart G.E."/>
            <person name="Jansen H."/>
            <person name="Zahm M."/>
            <person name="Klopp C."/>
            <person name="Cedric C."/>
            <person name="Louis A."/>
            <person name="Berthelot C."/>
            <person name="Parey E."/>
            <person name="Roest Crollius H."/>
            <person name="Montfort J."/>
            <person name="Robinson-Rechavi M."/>
            <person name="Bucao C."/>
            <person name="Bouchez O."/>
            <person name="Gislard M."/>
            <person name="Lluch J."/>
            <person name="Milhes M."/>
            <person name="Lampietro C."/>
            <person name="Lopez Roques C."/>
            <person name="Donnadieu C."/>
            <person name="Braasch I."/>
            <person name="Desvignes T."/>
            <person name="Postlethwait J."/>
            <person name="Bobe J."/>
            <person name="Guiguen Y."/>
            <person name="Dirks R."/>
        </authorList>
    </citation>
    <scope>NUCLEOTIDE SEQUENCE</scope>
    <source>
        <strain evidence="5">Tag_6206</strain>
        <tissue evidence="5">Liver</tissue>
    </source>
</reference>
<evidence type="ECO:0000313" key="6">
    <source>
        <dbReference type="Proteomes" id="UP001044222"/>
    </source>
</evidence>
<dbReference type="SUPFAM" id="SSF52540">
    <property type="entry name" value="P-loop containing nucleoside triphosphate hydrolases"/>
    <property type="match status" value="1"/>
</dbReference>
<dbReference type="InterPro" id="IPR003593">
    <property type="entry name" value="AAA+_ATPase"/>
</dbReference>
<protein>
    <recommendedName>
        <fullName evidence="4">AAA+ ATPase domain-containing protein</fullName>
    </recommendedName>
</protein>
<sequence>MSAVSMREALGLELLRGQSREGLELKSNVVLLGNRYGYRPIPRLIPENEFELLLSKLTKDQEGVGLLTDWFWKDDNSVPSTYVLQPITTHLPHYDDTRPESYEQHDNDVVTWRITEERILRLLRAAALQAEKDGAITTEQNHKFFKSVTEWEIEQGLLGFQKSDPYTVLFVRELSRLHKHESHRNFAQFVDVTADGLVDKEAQELLSKLKTQIYALCSGLVNVHSLELNRVGIDPGCKVHAKYLQSLCEQFVSQMKAKISRAVGSSSPASMTGGAEWGWLWQEISHHLLLSSNKCAVFCGRESLLGKICLTMWESTNTYHGPLVVYGPSGIGKTALMCKLAQEMQGVLGPKSVVVQRLLGTSPLSSEIDSVLRSVCFQVCGAVGLPLPTTQTTNNHEDLVRFFHGLLAQVSQQRDSLLIILDSLDQLSEANHAHKLHWLPKEIPPYVQIVVSTVDSGPPLLEALRGMIPAPENFFLVEQLGVDQGREIIDAYMRAAGRRLTSDQRDVVLRGFQHCGHPLLLKLTLDTARRWASYTPVSELQLGSTTQEAVSLLFQHLEKKHGRQLISAALGYIVSSRDGLSEAELRDVLSLDDEVLADVYQYWLPPSLAFIRLPPLLWSRVRHDLGEYLVERQTHGVSVLGLYHRQFIEMVQERYLSAESKAKSHSVLSDYFLGLWSQGKLKPVFLPALTFNTKLNSDRKVSPQPLWFAQGVANTRKLRELPYHLVHAGKWEELHQEVIDPCLFYTEIFARLYTFAEMYPTLIGRLCSQCQDWFSACPNPVLVPSCSFFQPPGGALKTTLTGFQKGITAVDLCVEKGLLVVGSEDGKVIAWNLDELEVIHNFTGHTAGISCVKVIDRGARYLSSAFDGTLRLWSLLSGRQLYSISIECPPGTQPPTQIHVIEEKAVIYCITGAQLNAWHLETSELLFQIVLPEGSVSSMLGVLSGAVASLTDGGLLTFYDWSTGLGQKETCLMVDQENFTPTCLLTLHRHDKLIIGSKEGFLHLVSCHGKQTITKLLAEVSFLTTSDDEKLLCAGFANQVAVFHVQDLVQKGLHQVFRHEYTVLTAVAPCHRRVLITGCEDQTIRVWCLSTGDLLDTFTGMGAPVTTLVVYEDTVISMSSSTYYLKLWHLDYNHKHKTNNCFPASSPLVTVSRSGDAVYFLKHGDRKEVVIWDCRTGASSEPITVSAEVSCLELAPQKKLLFCGLKTGTILIYPLAFAPETLCIPPPETLPSVRCLAVSHLEDRVAVAYEGGISLFEITVRDSFPCIEGPLEKLPLSLLHSPISSMALLPNGRLLNGTLSGEVMLYDFKTASAVSLDDHSSEITCITVNHRGTHALIGSQDSIQRLWSLSPLELNYTMDYKGFFFEGILCATFSEDDRYIYTGSHDRTIKVWDASNGRLLVVQYVYASVTKILPFKDGFVAVSQLGHVIKERFRCPSHISAEYNPLQNIRGQYRVISRSSSPESPALTKEKEESRPIHLRVQKTKSSHTCLLL</sequence>
<keyword evidence="1 3" id="KW-0853">WD repeat</keyword>
<evidence type="ECO:0000259" key="4">
    <source>
        <dbReference type="SMART" id="SM00382"/>
    </source>
</evidence>
<feature type="repeat" description="WD" evidence="3">
    <location>
        <begin position="842"/>
        <end position="883"/>
    </location>
</feature>
<dbReference type="InterPro" id="IPR001680">
    <property type="entry name" value="WD40_rpt"/>
</dbReference>
<evidence type="ECO:0000256" key="3">
    <source>
        <dbReference type="PROSITE-ProRule" id="PRU00221"/>
    </source>
</evidence>
<dbReference type="SMART" id="SM00320">
    <property type="entry name" value="WD40"/>
    <property type="match status" value="9"/>
</dbReference>
<dbReference type="PANTHER" id="PTHR45013">
    <property type="entry name" value="NACHT DOMAIN- AND WD REPEAT-CONTAINING PROTEIN 1"/>
    <property type="match status" value="1"/>
</dbReference>
<accession>A0A9D3ML72</accession>
<dbReference type="EMBL" id="JAFIRN010000004">
    <property type="protein sequence ID" value="KAG5850899.1"/>
    <property type="molecule type" value="Genomic_DNA"/>
</dbReference>
<organism evidence="5 6">
    <name type="scientific">Anguilla anguilla</name>
    <name type="common">European freshwater eel</name>
    <name type="synonym">Muraena anguilla</name>
    <dbReference type="NCBI Taxonomy" id="7936"/>
    <lineage>
        <taxon>Eukaryota</taxon>
        <taxon>Metazoa</taxon>
        <taxon>Chordata</taxon>
        <taxon>Craniata</taxon>
        <taxon>Vertebrata</taxon>
        <taxon>Euteleostomi</taxon>
        <taxon>Actinopterygii</taxon>
        <taxon>Neopterygii</taxon>
        <taxon>Teleostei</taxon>
        <taxon>Anguilliformes</taxon>
        <taxon>Anguillidae</taxon>
        <taxon>Anguilla</taxon>
    </lineage>
</organism>
<dbReference type="Pfam" id="PF05729">
    <property type="entry name" value="NACHT"/>
    <property type="match status" value="1"/>
</dbReference>
<dbReference type="Gene3D" id="3.40.50.300">
    <property type="entry name" value="P-loop containing nucleotide triphosphate hydrolases"/>
    <property type="match status" value="1"/>
</dbReference>
<dbReference type="InterPro" id="IPR043365">
    <property type="entry name" value="NWD1"/>
</dbReference>
<dbReference type="InterPro" id="IPR057588">
    <property type="entry name" value="NWD1/2-like_WH"/>
</dbReference>
<feature type="repeat" description="WD" evidence="3">
    <location>
        <begin position="800"/>
        <end position="841"/>
    </location>
</feature>
<feature type="repeat" description="WD" evidence="3">
    <location>
        <begin position="1056"/>
        <end position="1097"/>
    </location>
</feature>
<feature type="repeat" description="WD" evidence="3">
    <location>
        <begin position="1368"/>
        <end position="1402"/>
    </location>
</feature>
<dbReference type="Pfam" id="PF00400">
    <property type="entry name" value="WD40"/>
    <property type="match status" value="4"/>
</dbReference>
<dbReference type="InterPro" id="IPR027417">
    <property type="entry name" value="P-loop_NTPase"/>
</dbReference>
<dbReference type="PANTHER" id="PTHR45013:SF1">
    <property type="entry name" value="NACHT DOMAIN- AND WD REPEAT-CONTAINING PROTEIN 1"/>
    <property type="match status" value="1"/>
</dbReference>
<dbReference type="Proteomes" id="UP001044222">
    <property type="component" value="Unassembled WGS sequence"/>
</dbReference>
<keyword evidence="2" id="KW-0677">Repeat</keyword>
<evidence type="ECO:0000256" key="2">
    <source>
        <dbReference type="ARBA" id="ARBA00022737"/>
    </source>
</evidence>
<evidence type="ECO:0000256" key="1">
    <source>
        <dbReference type="ARBA" id="ARBA00022574"/>
    </source>
</evidence>
<dbReference type="PROSITE" id="PS50294">
    <property type="entry name" value="WD_REPEATS_REGION"/>
    <property type="match status" value="1"/>
</dbReference>
<keyword evidence="6" id="KW-1185">Reference proteome</keyword>
<dbReference type="Gene3D" id="2.130.10.10">
    <property type="entry name" value="YVTN repeat-like/Quinoprotein amine dehydrogenase"/>
    <property type="match status" value="3"/>
</dbReference>
<dbReference type="PROSITE" id="PS50082">
    <property type="entry name" value="WD_REPEATS_2"/>
    <property type="match status" value="5"/>
</dbReference>
<dbReference type="InterPro" id="IPR015943">
    <property type="entry name" value="WD40/YVTN_repeat-like_dom_sf"/>
</dbReference>
<feature type="domain" description="AAA+ ATPase" evidence="4">
    <location>
        <begin position="319"/>
        <end position="475"/>
    </location>
</feature>
<dbReference type="PROSITE" id="PS00678">
    <property type="entry name" value="WD_REPEATS_1"/>
    <property type="match status" value="1"/>
</dbReference>
<dbReference type="InterPro" id="IPR011047">
    <property type="entry name" value="Quinoprotein_ADH-like_sf"/>
</dbReference>
<dbReference type="InterPro" id="IPR019775">
    <property type="entry name" value="WD40_repeat_CS"/>
</dbReference>
<name>A0A9D3ML72_ANGAN</name>
<dbReference type="SUPFAM" id="SSF50998">
    <property type="entry name" value="Quinoprotein alcohol dehydrogenase-like"/>
    <property type="match status" value="1"/>
</dbReference>